<evidence type="ECO:0000259" key="2">
    <source>
        <dbReference type="Pfam" id="PF20434"/>
    </source>
</evidence>
<proteinExistence type="predicted"/>
<dbReference type="InterPro" id="IPR029058">
    <property type="entry name" value="AB_hydrolase_fold"/>
</dbReference>
<evidence type="ECO:0000256" key="1">
    <source>
        <dbReference type="ARBA" id="ARBA00022801"/>
    </source>
</evidence>
<accession>A0ABZ2MKN1</accession>
<reference evidence="3 4" key="1">
    <citation type="submission" date="2024-02" db="EMBL/GenBank/DDBJ databases">
        <title>Janibacter sp. nov., isolated from gut of marine sandworm.</title>
        <authorList>
            <person name="Kim B."/>
            <person name="Jun M.O."/>
            <person name="Shin N.-R."/>
        </authorList>
    </citation>
    <scope>NUCLEOTIDE SEQUENCE [LARGE SCALE GENOMIC DNA]</scope>
    <source>
        <strain evidence="3 4">A1S7</strain>
    </source>
</reference>
<dbReference type="Gene3D" id="3.40.50.1820">
    <property type="entry name" value="alpha/beta hydrolase"/>
    <property type="match status" value="1"/>
</dbReference>
<gene>
    <name evidence="3" type="ORF">V1351_06020</name>
</gene>
<keyword evidence="4" id="KW-1185">Reference proteome</keyword>
<sequence length="251" mass="26694">MPQQPTPVEAAEDETLARLLEEGQGDDVGTVQRYGTSEDAVLERYGPVDAPTVVLVHGGYFRPGVDRTHSRPQARALVAAGWQVVLPEYRRVPGAACTATEDLAALTAYLREEHVDVRVWVGHSAGGALVLWRALAGDLPPVRVVALAPVADFDAAVAQRLGGDAVRDWVGAGPQEAPMTYARLDPTRLAARSADALARIHLVHGTVDATVPVRQSEDFPAARTLVPGAHHFDLVDPASPHWPSVLGAIDG</sequence>
<evidence type="ECO:0000313" key="4">
    <source>
        <dbReference type="Proteomes" id="UP001382727"/>
    </source>
</evidence>
<dbReference type="PANTHER" id="PTHR48081">
    <property type="entry name" value="AB HYDROLASE SUPERFAMILY PROTEIN C4A8.06C"/>
    <property type="match status" value="1"/>
</dbReference>
<keyword evidence="1 3" id="KW-0378">Hydrolase</keyword>
<dbReference type="Proteomes" id="UP001382727">
    <property type="component" value="Chromosome"/>
</dbReference>
<feature type="domain" description="BD-FAE-like" evidence="2">
    <location>
        <begin position="49"/>
        <end position="219"/>
    </location>
</feature>
<dbReference type="RefSeq" id="WP_338751694.1">
    <property type="nucleotide sequence ID" value="NZ_CP144913.1"/>
</dbReference>
<evidence type="ECO:0000313" key="3">
    <source>
        <dbReference type="EMBL" id="WXB77625.1"/>
    </source>
</evidence>
<protein>
    <submittedName>
        <fullName evidence="3">Alpha/beta hydrolase</fullName>
    </submittedName>
</protein>
<dbReference type="EMBL" id="CP144913">
    <property type="protein sequence ID" value="WXB77625.1"/>
    <property type="molecule type" value="Genomic_DNA"/>
</dbReference>
<dbReference type="InterPro" id="IPR049492">
    <property type="entry name" value="BD-FAE-like_dom"/>
</dbReference>
<dbReference type="InterPro" id="IPR050300">
    <property type="entry name" value="GDXG_lipolytic_enzyme"/>
</dbReference>
<dbReference type="GO" id="GO:0016787">
    <property type="term" value="F:hydrolase activity"/>
    <property type="evidence" value="ECO:0007669"/>
    <property type="project" value="UniProtKB-KW"/>
</dbReference>
<dbReference type="Pfam" id="PF20434">
    <property type="entry name" value="BD-FAE"/>
    <property type="match status" value="1"/>
</dbReference>
<dbReference type="SUPFAM" id="SSF53474">
    <property type="entry name" value="alpha/beta-Hydrolases"/>
    <property type="match status" value="1"/>
</dbReference>
<name>A0ABZ2MKN1_9MICO</name>
<organism evidence="3 4">
    <name type="scientific">Janibacter alittae</name>
    <dbReference type="NCBI Taxonomy" id="3115209"/>
    <lineage>
        <taxon>Bacteria</taxon>
        <taxon>Bacillati</taxon>
        <taxon>Actinomycetota</taxon>
        <taxon>Actinomycetes</taxon>
        <taxon>Micrococcales</taxon>
        <taxon>Intrasporangiaceae</taxon>
        <taxon>Janibacter</taxon>
    </lineage>
</organism>